<dbReference type="EMBL" id="WIWC01000033">
    <property type="protein sequence ID" value="MQT81796.1"/>
    <property type="molecule type" value="Genomic_DNA"/>
</dbReference>
<proteinExistence type="predicted"/>
<feature type="domain" description="Dermonecrotic toxin N-terminal" evidence="1">
    <location>
        <begin position="85"/>
        <end position="287"/>
    </location>
</feature>
<comment type="caution">
    <text evidence="2">The sequence shown here is derived from an EMBL/GenBank/DDBJ whole genome shotgun (WGS) entry which is preliminary data.</text>
</comment>
<dbReference type="InterPro" id="IPR046673">
    <property type="entry name" value="ToxA_N"/>
</dbReference>
<sequence>MSMLSTITPYPNRPTPKLAHLNPIKNALPSWALSLPPHTLTALKNTNPTLHASLKNITSTQNSVFKNLLYQRQVAHQNLETELANSLDVLAFAEPLLKQYINTHYLIDLDVNDIYINLYAPSTLPIVGFPDGGSRTWRVTLLQAALHNFELAESLPNAYLPESGFISRPDELGRFEARDDITQKMPIAGFIHLCRTLDLGKRYKAYLKELLGLNDRGKQIRLKEKIRDSHIANLKTDLAHGFLTQHTALDINESLTAYISNLNQDWQTFSFSLFSMAVDGVLIFIPKAAAKTECNT</sequence>
<organism evidence="2">
    <name type="scientific">Pseudomonas helleri</name>
    <dbReference type="NCBI Taxonomy" id="1608996"/>
    <lineage>
        <taxon>Bacteria</taxon>
        <taxon>Pseudomonadati</taxon>
        <taxon>Pseudomonadota</taxon>
        <taxon>Gammaproteobacteria</taxon>
        <taxon>Pseudomonadales</taxon>
        <taxon>Pseudomonadaceae</taxon>
        <taxon>Pseudomonas</taxon>
    </lineage>
</organism>
<dbReference type="AlphaFoldDB" id="A0A6A7Z2B1"/>
<dbReference type="RefSeq" id="WP_153386997.1">
    <property type="nucleotide sequence ID" value="NZ_WIWC01000033.1"/>
</dbReference>
<reference evidence="2" key="1">
    <citation type="submission" date="2019-10" db="EMBL/GenBank/DDBJ databases">
        <title>Evaluation of single-gene subtyping targets for Pseudomonas.</title>
        <authorList>
            <person name="Reichler S.J."/>
            <person name="Orsi R.H."/>
            <person name="Wiedmann M."/>
            <person name="Martin N.H."/>
            <person name="Murphy S.I."/>
        </authorList>
    </citation>
    <scope>NUCLEOTIDE SEQUENCE</scope>
    <source>
        <strain evidence="2">FSL R10-2339</strain>
    </source>
</reference>
<evidence type="ECO:0000259" key="1">
    <source>
        <dbReference type="Pfam" id="PF20178"/>
    </source>
</evidence>
<evidence type="ECO:0000313" key="2">
    <source>
        <dbReference type="EMBL" id="MQT81796.1"/>
    </source>
</evidence>
<accession>A0A6A7Z2B1</accession>
<dbReference type="Pfam" id="PF20178">
    <property type="entry name" value="ToxA_N"/>
    <property type="match status" value="1"/>
</dbReference>
<protein>
    <recommendedName>
        <fullName evidence="1">Dermonecrotic toxin N-terminal domain-containing protein</fullName>
    </recommendedName>
</protein>
<gene>
    <name evidence="2" type="ORF">GHN86_17240</name>
</gene>
<name>A0A6A7Z2B1_9PSED</name>